<feature type="region of interest" description="Disordered" evidence="1">
    <location>
        <begin position="589"/>
        <end position="619"/>
    </location>
</feature>
<protein>
    <recommendedName>
        <fullName evidence="5">ABC-2 type transport system permease protein</fullName>
    </recommendedName>
</protein>
<dbReference type="EMBL" id="JBHMBS010000008">
    <property type="protein sequence ID" value="MFB9677456.1"/>
    <property type="molecule type" value="Genomic_DNA"/>
</dbReference>
<feature type="transmembrane region" description="Helical" evidence="2">
    <location>
        <begin position="429"/>
        <end position="448"/>
    </location>
</feature>
<accession>A0ABV5TEW1</accession>
<feature type="transmembrane region" description="Helical" evidence="2">
    <location>
        <begin position="167"/>
        <end position="187"/>
    </location>
</feature>
<feature type="transmembrane region" description="Helical" evidence="2">
    <location>
        <begin position="315"/>
        <end position="345"/>
    </location>
</feature>
<keyword evidence="4" id="KW-1185">Reference proteome</keyword>
<organism evidence="3 4">
    <name type="scientific">Streptosporangium vulgare</name>
    <dbReference type="NCBI Taxonomy" id="46190"/>
    <lineage>
        <taxon>Bacteria</taxon>
        <taxon>Bacillati</taxon>
        <taxon>Actinomycetota</taxon>
        <taxon>Actinomycetes</taxon>
        <taxon>Streptosporangiales</taxon>
        <taxon>Streptosporangiaceae</taxon>
        <taxon>Streptosporangium</taxon>
    </lineage>
</organism>
<feature type="transmembrane region" description="Helical" evidence="2">
    <location>
        <begin position="454"/>
        <end position="474"/>
    </location>
</feature>
<reference evidence="3 4" key="1">
    <citation type="submission" date="2024-09" db="EMBL/GenBank/DDBJ databases">
        <authorList>
            <person name="Sun Q."/>
            <person name="Mori K."/>
        </authorList>
    </citation>
    <scope>NUCLEOTIDE SEQUENCE [LARGE SCALE GENOMIC DNA]</scope>
    <source>
        <strain evidence="3 4">JCM 3028</strain>
    </source>
</reference>
<feature type="transmembrane region" description="Helical" evidence="2">
    <location>
        <begin position="563"/>
        <end position="585"/>
    </location>
</feature>
<name>A0ABV5TEW1_9ACTN</name>
<feature type="transmembrane region" description="Helical" evidence="2">
    <location>
        <begin position="125"/>
        <end position="155"/>
    </location>
</feature>
<feature type="transmembrane region" description="Helical" evidence="2">
    <location>
        <begin position="26"/>
        <end position="48"/>
    </location>
</feature>
<evidence type="ECO:0008006" key="5">
    <source>
        <dbReference type="Google" id="ProtNLM"/>
    </source>
</evidence>
<evidence type="ECO:0000256" key="1">
    <source>
        <dbReference type="SAM" id="MobiDB-lite"/>
    </source>
</evidence>
<feature type="transmembrane region" description="Helical" evidence="2">
    <location>
        <begin position="54"/>
        <end position="72"/>
    </location>
</feature>
<dbReference type="Proteomes" id="UP001589610">
    <property type="component" value="Unassembled WGS sequence"/>
</dbReference>
<feature type="transmembrane region" description="Helical" evidence="2">
    <location>
        <begin position="383"/>
        <end position="408"/>
    </location>
</feature>
<proteinExistence type="predicted"/>
<keyword evidence="2" id="KW-0472">Membrane</keyword>
<feature type="compositionally biased region" description="Gly residues" evidence="1">
    <location>
        <begin position="598"/>
        <end position="619"/>
    </location>
</feature>
<keyword evidence="2" id="KW-1133">Transmembrane helix</keyword>
<keyword evidence="2" id="KW-0812">Transmembrane</keyword>
<gene>
    <name evidence="3" type="ORF">ACFFRH_18400</name>
</gene>
<feature type="transmembrane region" description="Helical" evidence="2">
    <location>
        <begin position="92"/>
        <end position="119"/>
    </location>
</feature>
<feature type="transmembrane region" description="Helical" evidence="2">
    <location>
        <begin position="357"/>
        <end position="377"/>
    </location>
</feature>
<feature type="transmembrane region" description="Helical" evidence="2">
    <location>
        <begin position="520"/>
        <end position="543"/>
    </location>
</feature>
<feature type="transmembrane region" description="Helical" evidence="2">
    <location>
        <begin position="290"/>
        <end position="309"/>
    </location>
</feature>
<evidence type="ECO:0000313" key="4">
    <source>
        <dbReference type="Proteomes" id="UP001589610"/>
    </source>
</evidence>
<sequence>MAVELTMVSMKVAVLRHSMSGQRAGFVVMGALVGLVLAAGTIFTALSWPDLLPAVYAVWMLGWIFGPVFAGGGDETLRPEYFTLLGLRPRRLATGLLMAAFVGVAPVISLLALSGLAVLGVRQGVVAALVSVPALLLQLAMFVLLSRVAVALLGLALRSRVGAVGAGLTNGLILAFLGQIWVVFMALGQTAGVPPVVATAARYLPSGWGTVAVEAAASADWPRVVAALGGMALLVVLLLAAWAALLTRRAGASRAATRGRRPIRATTASGAVLAKELRTWSRDLVRTHQLTFALAYGVSFAVAPLLLGWTGMLPWAGPIFVVMAAAMSANLYGTDGTALWLTLMTPGASDVRGRQHAWLLTVAPVALVVTVSLAAVTGGPWPMLLAVLLALLGGGAGLVPLVSVYGLIPGTDPHRRGGNPLRSTEEDGAVTGMVYAVLALAALTAAPAAIVTGLFGWAGVAVGALTGGLCYWWFGLLAERRLLAKGPELLDTMRTGRRPAPKPGAGGRLPFEELPRHKQIIIGFCFTVGAIPLFPQGLLAGYLKVSESPTRAWFLALYLPPWLQWPTIVFMVLLGIALYTTGVTLSYRRKESPTVDGEPGGELTGEPGGELSGELSGGR</sequence>
<comment type="caution">
    <text evidence="3">The sequence shown here is derived from an EMBL/GenBank/DDBJ whole genome shotgun (WGS) entry which is preliminary data.</text>
</comment>
<dbReference type="RefSeq" id="WP_386158005.1">
    <property type="nucleotide sequence ID" value="NZ_JBHMBS010000008.1"/>
</dbReference>
<feature type="transmembrane region" description="Helical" evidence="2">
    <location>
        <begin position="224"/>
        <end position="245"/>
    </location>
</feature>
<evidence type="ECO:0000256" key="2">
    <source>
        <dbReference type="SAM" id="Phobius"/>
    </source>
</evidence>
<evidence type="ECO:0000313" key="3">
    <source>
        <dbReference type="EMBL" id="MFB9677456.1"/>
    </source>
</evidence>